<evidence type="ECO:0000256" key="15">
    <source>
        <dbReference type="SAM" id="MobiDB-lite"/>
    </source>
</evidence>
<feature type="compositionally biased region" description="Basic and acidic residues" evidence="15">
    <location>
        <begin position="283"/>
        <end position="295"/>
    </location>
</feature>
<comment type="pathway">
    <text evidence="2">Protein modification; protein ubiquitination.</text>
</comment>
<dbReference type="InterPro" id="IPR028502">
    <property type="entry name" value="SH3RF3_RING-HC_Zfn"/>
</dbReference>
<reference evidence="18" key="1">
    <citation type="submission" date="2025-08" db="UniProtKB">
        <authorList>
            <consortium name="Ensembl"/>
        </authorList>
    </citation>
    <scope>IDENTIFICATION</scope>
</reference>
<evidence type="ECO:0000256" key="12">
    <source>
        <dbReference type="ARBA" id="ARBA00022843"/>
    </source>
</evidence>
<dbReference type="Ensembl" id="ENSSTUT00000026066.1">
    <property type="protein sequence ID" value="ENSSTUP00000024860.1"/>
    <property type="gene ID" value="ENSSTUG00000010780.1"/>
</dbReference>
<comment type="catalytic activity">
    <reaction evidence="1">
        <text>S-ubiquitinyl-[E2 ubiquitin-conjugating enzyme]-L-cysteine + [acceptor protein]-L-lysine = [E2 ubiquitin-conjugating enzyme]-L-cysteine + N(6)-ubiquitinyl-[acceptor protein]-L-lysine.</text>
        <dbReference type="EC" id="2.3.2.27"/>
    </reaction>
</comment>
<dbReference type="SUPFAM" id="SSF50044">
    <property type="entry name" value="SH3-domain"/>
    <property type="match status" value="3"/>
</dbReference>
<comment type="similarity">
    <text evidence="3">Belongs to the SH3RF family.</text>
</comment>
<dbReference type="PANTHER" id="PTHR14167">
    <property type="entry name" value="SH3 DOMAIN-CONTAINING"/>
    <property type="match status" value="1"/>
</dbReference>
<keyword evidence="5 14" id="KW-0728">SH3 domain</keyword>
<dbReference type="AlphaFoldDB" id="A0A673XKU9"/>
<dbReference type="PANTHER" id="PTHR14167:SF62">
    <property type="entry name" value="E3 UBIQUITIN-PROTEIN LIGASE SH3RF3"/>
    <property type="match status" value="1"/>
</dbReference>
<evidence type="ECO:0000256" key="10">
    <source>
        <dbReference type="ARBA" id="ARBA00022786"/>
    </source>
</evidence>
<evidence type="ECO:0000256" key="4">
    <source>
        <dbReference type="ARBA" id="ARBA00012483"/>
    </source>
</evidence>
<dbReference type="InterPro" id="IPR001841">
    <property type="entry name" value="Znf_RING"/>
</dbReference>
<evidence type="ECO:0000256" key="13">
    <source>
        <dbReference type="PROSITE-ProRule" id="PRU00175"/>
    </source>
</evidence>
<dbReference type="InterPro" id="IPR001452">
    <property type="entry name" value="SH3_domain"/>
</dbReference>
<feature type="domain" description="SH3" evidence="16">
    <location>
        <begin position="391"/>
        <end position="452"/>
    </location>
</feature>
<evidence type="ECO:0000256" key="14">
    <source>
        <dbReference type="PROSITE-ProRule" id="PRU00192"/>
    </source>
</evidence>
<organism evidence="18 19">
    <name type="scientific">Salmo trutta</name>
    <name type="common">Brown trout</name>
    <dbReference type="NCBI Taxonomy" id="8032"/>
    <lineage>
        <taxon>Eukaryota</taxon>
        <taxon>Metazoa</taxon>
        <taxon>Chordata</taxon>
        <taxon>Craniata</taxon>
        <taxon>Vertebrata</taxon>
        <taxon>Euteleostomi</taxon>
        <taxon>Actinopterygii</taxon>
        <taxon>Neopterygii</taxon>
        <taxon>Teleostei</taxon>
        <taxon>Protacanthopterygii</taxon>
        <taxon>Salmoniformes</taxon>
        <taxon>Salmonidae</taxon>
        <taxon>Salmoninae</taxon>
        <taxon>Salmo</taxon>
    </lineage>
</organism>
<dbReference type="FunFam" id="2.30.30.40:FF:000001">
    <property type="entry name" value="Sorbin and SH3 domain-containing protein 1 isoform 2"/>
    <property type="match status" value="1"/>
</dbReference>
<dbReference type="CDD" id="cd16750">
    <property type="entry name" value="RING-HC_SH3RF3"/>
    <property type="match status" value="1"/>
</dbReference>
<dbReference type="FunFam" id="3.30.40.10:FF:000077">
    <property type="entry name" value="E3 ubiquitin-protein ligase SH3RF1 isoform X1"/>
    <property type="match status" value="1"/>
</dbReference>
<dbReference type="Pfam" id="PF14604">
    <property type="entry name" value="SH3_9"/>
    <property type="match status" value="1"/>
</dbReference>
<evidence type="ECO:0000256" key="2">
    <source>
        <dbReference type="ARBA" id="ARBA00004906"/>
    </source>
</evidence>
<keyword evidence="11" id="KW-0862">Zinc</keyword>
<accession>A0A673XKU9</accession>
<name>A0A673XKU9_SALTR</name>
<dbReference type="GO" id="GO:0008270">
    <property type="term" value="F:zinc ion binding"/>
    <property type="evidence" value="ECO:0007669"/>
    <property type="project" value="UniProtKB-KW"/>
</dbReference>
<evidence type="ECO:0000256" key="7">
    <source>
        <dbReference type="ARBA" id="ARBA00022723"/>
    </source>
</evidence>
<dbReference type="Proteomes" id="UP000472277">
    <property type="component" value="Chromosome 20"/>
</dbReference>
<keyword evidence="10" id="KW-0833">Ubl conjugation pathway</keyword>
<reference evidence="18" key="2">
    <citation type="submission" date="2025-09" db="UniProtKB">
        <authorList>
            <consortium name="Ensembl"/>
        </authorList>
    </citation>
    <scope>IDENTIFICATION</scope>
</reference>
<dbReference type="FunFam" id="2.30.30.40:FF:000063">
    <property type="entry name" value="Putative E3 ubiquitin-protein ligase SH3RF1"/>
    <property type="match status" value="1"/>
</dbReference>
<dbReference type="InterPro" id="IPR050384">
    <property type="entry name" value="Endophilin_SH3RF"/>
</dbReference>
<keyword evidence="19" id="KW-1185">Reference proteome</keyword>
<dbReference type="SUPFAM" id="SSF57850">
    <property type="entry name" value="RING/U-box"/>
    <property type="match status" value="1"/>
</dbReference>
<dbReference type="PROSITE" id="PS50002">
    <property type="entry name" value="SH3"/>
    <property type="match status" value="3"/>
</dbReference>
<dbReference type="GO" id="GO:0032436">
    <property type="term" value="P:positive regulation of proteasomal ubiquitin-dependent protein catabolic process"/>
    <property type="evidence" value="ECO:0007669"/>
    <property type="project" value="TreeGrafter"/>
</dbReference>
<dbReference type="PROSITE" id="PS50089">
    <property type="entry name" value="ZF_RING_2"/>
    <property type="match status" value="1"/>
</dbReference>
<dbReference type="GeneTree" id="ENSGT00940000160405"/>
<keyword evidence="12" id="KW-0832">Ubl conjugation</keyword>
<dbReference type="InterPro" id="IPR036028">
    <property type="entry name" value="SH3-like_dom_sf"/>
</dbReference>
<keyword evidence="7" id="KW-0479">Metal-binding</keyword>
<evidence type="ECO:0000256" key="6">
    <source>
        <dbReference type="ARBA" id="ARBA00022679"/>
    </source>
</evidence>
<proteinExistence type="inferred from homology"/>
<evidence type="ECO:0000256" key="9">
    <source>
        <dbReference type="ARBA" id="ARBA00022771"/>
    </source>
</evidence>
<feature type="domain" description="RING-type" evidence="17">
    <location>
        <begin position="12"/>
        <end position="53"/>
    </location>
</feature>
<dbReference type="SMART" id="SM00184">
    <property type="entry name" value="RING"/>
    <property type="match status" value="1"/>
</dbReference>
<dbReference type="GO" id="GO:0016567">
    <property type="term" value="P:protein ubiquitination"/>
    <property type="evidence" value="ECO:0007669"/>
    <property type="project" value="TreeGrafter"/>
</dbReference>
<feature type="region of interest" description="Disordered" evidence="15">
    <location>
        <begin position="240"/>
        <end position="319"/>
    </location>
</feature>
<feature type="domain" description="SH3" evidence="16">
    <location>
        <begin position="169"/>
        <end position="232"/>
    </location>
</feature>
<gene>
    <name evidence="18" type="primary">SH3RF3</name>
    <name evidence="18" type="synonym">LOC115155714</name>
</gene>
<feature type="compositionally biased region" description="Pro residues" evidence="15">
    <location>
        <begin position="245"/>
        <end position="270"/>
    </location>
</feature>
<dbReference type="Pfam" id="PF00018">
    <property type="entry name" value="SH3_1"/>
    <property type="match status" value="2"/>
</dbReference>
<evidence type="ECO:0000256" key="5">
    <source>
        <dbReference type="ARBA" id="ARBA00022443"/>
    </source>
</evidence>
<protein>
    <recommendedName>
        <fullName evidence="4">RING-type E3 ubiquitin transferase</fullName>
        <ecNumber evidence="4">2.3.2.27</ecNumber>
    </recommendedName>
</protein>
<dbReference type="PROSITE" id="PS00518">
    <property type="entry name" value="ZF_RING_1"/>
    <property type="match status" value="1"/>
</dbReference>
<evidence type="ECO:0000313" key="18">
    <source>
        <dbReference type="Ensembl" id="ENSSTUP00000024860.1"/>
    </source>
</evidence>
<dbReference type="InterPro" id="IPR013083">
    <property type="entry name" value="Znf_RING/FYVE/PHD"/>
</dbReference>
<keyword evidence="8" id="KW-0677">Repeat</keyword>
<dbReference type="Gene3D" id="3.30.40.10">
    <property type="entry name" value="Zinc/RING finger domain, C3HC4 (zinc finger)"/>
    <property type="match status" value="1"/>
</dbReference>
<feature type="compositionally biased region" description="Polar residues" evidence="15">
    <location>
        <begin position="304"/>
        <end position="318"/>
    </location>
</feature>
<dbReference type="SMART" id="SM00326">
    <property type="entry name" value="SH3"/>
    <property type="match status" value="3"/>
</dbReference>
<sequence>MDESSLLDLLECSVCLERLDTTAKVLPCQHTFCRRCLENIVSSRNELRCPECRILVGCEVDDLPANILLVRLLDGIKQRPRNGGSTRQSLVGGGRSLGCASLPNLTLTLPCGKALYSYEGKEPGDLQFAKGDIIILRRKVDDNWYHGELNSCHGFLPASYIALLQPLSQTPPTGKALYDFEVKDKDQDKDCLAFSKDEVLTVIRRVDDNWAEGMLGDKIGIFPILYVELNETAKQLMEIDKPTSNPVPGPSFDPSPCLPLGPCSPGPSPDPSSAGSGNGALQRQEEERRGGEGKKNTKKRHSFTALSVTQRTAQLNNRHSMEISHPVLISSSDPRAAARIQDSPPGPAPSSVGVLVPPRMASVTSELLAQAKVQLPLNIHLFSHMILNDVSVYPSYLALYAYKSQKADELELRKGEMYRVTEKCQDGWFKGTSLRTAASGVFPGNYVTPVSRTGSSESLLSYLLSPSPNPFSHSCSLSFSLSLQSSVCSGCLPLLRRPLLSSLPSSLFPPVCRCSAEELPSLWTTIS</sequence>
<evidence type="ECO:0000256" key="3">
    <source>
        <dbReference type="ARBA" id="ARBA00008649"/>
    </source>
</evidence>
<dbReference type="InterPro" id="IPR017907">
    <property type="entry name" value="Znf_RING_CS"/>
</dbReference>
<keyword evidence="9 13" id="KW-0863">Zinc-finger</keyword>
<evidence type="ECO:0000256" key="11">
    <source>
        <dbReference type="ARBA" id="ARBA00022833"/>
    </source>
</evidence>
<dbReference type="Gene3D" id="2.30.30.40">
    <property type="entry name" value="SH3 Domains"/>
    <property type="match status" value="3"/>
</dbReference>
<evidence type="ECO:0000256" key="1">
    <source>
        <dbReference type="ARBA" id="ARBA00000900"/>
    </source>
</evidence>
<keyword evidence="6" id="KW-0808">Transferase</keyword>
<evidence type="ECO:0000259" key="16">
    <source>
        <dbReference type="PROSITE" id="PS50002"/>
    </source>
</evidence>
<dbReference type="PRINTS" id="PR00499">
    <property type="entry name" value="P67PHOX"/>
</dbReference>
<evidence type="ECO:0000313" key="19">
    <source>
        <dbReference type="Proteomes" id="UP000472277"/>
    </source>
</evidence>
<dbReference type="InterPro" id="IPR018957">
    <property type="entry name" value="Znf_C3HC4_RING-type"/>
</dbReference>
<feature type="domain" description="SH3" evidence="16">
    <location>
        <begin position="107"/>
        <end position="166"/>
    </location>
</feature>
<evidence type="ECO:0000256" key="8">
    <source>
        <dbReference type="ARBA" id="ARBA00022737"/>
    </source>
</evidence>
<evidence type="ECO:0000259" key="17">
    <source>
        <dbReference type="PROSITE" id="PS50089"/>
    </source>
</evidence>
<dbReference type="Pfam" id="PF00097">
    <property type="entry name" value="zf-C3HC4"/>
    <property type="match status" value="1"/>
</dbReference>
<dbReference type="GO" id="GO:0046330">
    <property type="term" value="P:positive regulation of JNK cascade"/>
    <property type="evidence" value="ECO:0007669"/>
    <property type="project" value="TreeGrafter"/>
</dbReference>
<dbReference type="GO" id="GO:0061630">
    <property type="term" value="F:ubiquitin protein ligase activity"/>
    <property type="evidence" value="ECO:0007669"/>
    <property type="project" value="UniProtKB-EC"/>
</dbReference>
<dbReference type="EC" id="2.3.2.27" evidence="4"/>